<feature type="compositionally biased region" description="Low complexity" evidence="1">
    <location>
        <begin position="709"/>
        <end position="723"/>
    </location>
</feature>
<feature type="compositionally biased region" description="Basic and acidic residues" evidence="1">
    <location>
        <begin position="628"/>
        <end position="642"/>
    </location>
</feature>
<feature type="compositionally biased region" description="Low complexity" evidence="1">
    <location>
        <begin position="317"/>
        <end position="328"/>
    </location>
</feature>
<feature type="region of interest" description="Disordered" evidence="1">
    <location>
        <begin position="169"/>
        <end position="189"/>
    </location>
</feature>
<feature type="compositionally biased region" description="Basic and acidic residues" evidence="1">
    <location>
        <begin position="176"/>
        <end position="189"/>
    </location>
</feature>
<sequence>FYLSVATPLPEEFELQGFLALRPSFRNLDFSKGHQGITGDKEGQQRQIRQQRLISIGKWIADNQPRLIQCENEVGKLLFITEIPELILEDPSEAKENLILQEPSMIESLAADGNPGLKSVLSTGRNLSNNCDPGEKPVVTFKENIKPREVNRDQGRSFPPKEVRRDYSKGITVTKNDGKKDNSKRKTETKKCTLEKLQETGKQSVAVQVKSQTELRKTPVSEARKTPVTQTPSQASNSQFIPIHHPGAFPPLPSRPGFPPPTYVIPPPVAFSMGSGYTFPAGVSVPGTFLQPTAHSPAGNQVQAGKQSHIPYSQQRPSGPGPMNQGPQQPQPPSQQPLTSLPAQPTAQSTNQLQVQALAQQQSPTKAVPALGKSPPHHSGFQQYQQADASKQLWNPPQVQGPLGKIMPVKQSYYLQSQDPIKLFEPSLQPVMQQQPLEKKMKPFPMEPYNHNPSEVKVPEFYWDSSYSMADNRAVMAQQANMDRRGKRSPGVFRPEQDPVPRMPFEKSLLEKPSELMSHSSSFLSLTGFSLNQERYPNNSVFNEVYGKNLTTSSKTELNPSLAPQETSLYSLFEGTPWSPSLPASSDHSTPASQSPHSSNPSSLPSSPPTHNHNSVPFSNFGPIGTPDNRDRRTADRWKTDKPAMGGFGIDYLSATSSSESSWHQASTPSGTWAGHGPSMEDSSAVLMESLKSIWSSSMMHPGPSALEQLLMQQKQKQQRGQGTMNPPH</sequence>
<dbReference type="GO" id="GO:0005697">
    <property type="term" value="C:telomerase holoenzyme complex"/>
    <property type="evidence" value="ECO:0007669"/>
    <property type="project" value="TreeGrafter"/>
</dbReference>
<feature type="compositionally biased region" description="Basic and acidic residues" evidence="1">
    <location>
        <begin position="213"/>
        <end position="225"/>
    </location>
</feature>
<evidence type="ECO:0000313" key="3">
    <source>
        <dbReference type="Proteomes" id="UP000269945"/>
    </source>
</evidence>
<feature type="compositionally biased region" description="Low complexity" evidence="1">
    <location>
        <begin position="352"/>
        <end position="362"/>
    </location>
</feature>
<dbReference type="InterPro" id="IPR045153">
    <property type="entry name" value="Est1/Ebs1-like"/>
</dbReference>
<feature type="region of interest" description="Disordered" evidence="1">
    <location>
        <begin position="211"/>
        <end position="239"/>
    </location>
</feature>
<organism evidence="2 3">
    <name type="scientific">Gulo gulo</name>
    <name type="common">Wolverine</name>
    <name type="synonym">Gluton</name>
    <dbReference type="NCBI Taxonomy" id="48420"/>
    <lineage>
        <taxon>Eukaryota</taxon>
        <taxon>Metazoa</taxon>
        <taxon>Chordata</taxon>
        <taxon>Craniata</taxon>
        <taxon>Vertebrata</taxon>
        <taxon>Euteleostomi</taxon>
        <taxon>Mammalia</taxon>
        <taxon>Eutheria</taxon>
        <taxon>Laurasiatheria</taxon>
        <taxon>Carnivora</taxon>
        <taxon>Caniformia</taxon>
        <taxon>Musteloidea</taxon>
        <taxon>Mustelidae</taxon>
        <taxon>Guloninae</taxon>
        <taxon>Gulo</taxon>
    </lineage>
</organism>
<evidence type="ECO:0008006" key="4">
    <source>
        <dbReference type="Google" id="ProtNLM"/>
    </source>
</evidence>
<dbReference type="InterPro" id="IPR011990">
    <property type="entry name" value="TPR-like_helical_dom_sf"/>
</dbReference>
<dbReference type="Proteomes" id="UP000269945">
    <property type="component" value="Unassembled WGS sequence"/>
</dbReference>
<dbReference type="PANTHER" id="PTHR15696">
    <property type="entry name" value="SMG-7 SUPPRESSOR WITH MORPHOLOGICAL EFFECT ON GENITALIA PROTEIN 7"/>
    <property type="match status" value="1"/>
</dbReference>
<gene>
    <name evidence="2" type="ORF">BN2614_LOCUS3</name>
</gene>
<dbReference type="GO" id="GO:0070034">
    <property type="term" value="F:telomerase RNA binding"/>
    <property type="evidence" value="ECO:0007669"/>
    <property type="project" value="TreeGrafter"/>
</dbReference>
<reference evidence="2 3" key="1">
    <citation type="submission" date="2018-10" db="EMBL/GenBank/DDBJ databases">
        <authorList>
            <person name="Ekblom R."/>
            <person name="Jareborg N."/>
        </authorList>
    </citation>
    <scope>NUCLEOTIDE SEQUENCE [LARGE SCALE GENOMIC DNA]</scope>
    <source>
        <tissue evidence="2">Muscle</tissue>
    </source>
</reference>
<feature type="region of interest" description="Disordered" evidence="1">
    <location>
        <begin position="290"/>
        <end position="387"/>
    </location>
</feature>
<dbReference type="GO" id="GO:0042162">
    <property type="term" value="F:telomeric DNA binding"/>
    <property type="evidence" value="ECO:0007669"/>
    <property type="project" value="TreeGrafter"/>
</dbReference>
<feature type="compositionally biased region" description="Polar residues" evidence="1">
    <location>
        <begin position="580"/>
        <end position="590"/>
    </location>
</feature>
<feature type="compositionally biased region" description="Low complexity" evidence="1">
    <location>
        <begin position="336"/>
        <end position="345"/>
    </location>
</feature>
<dbReference type="SUPFAM" id="SSF48452">
    <property type="entry name" value="TPR-like"/>
    <property type="match status" value="1"/>
</dbReference>
<feature type="region of interest" description="Disordered" evidence="1">
    <location>
        <begin position="697"/>
        <end position="729"/>
    </location>
</feature>
<dbReference type="GO" id="GO:0000184">
    <property type="term" value="P:nuclear-transcribed mRNA catabolic process, nonsense-mediated decay"/>
    <property type="evidence" value="ECO:0007669"/>
    <property type="project" value="TreeGrafter"/>
</dbReference>
<accession>A0A9X9MAA2</accession>
<feature type="region of interest" description="Disordered" evidence="1">
    <location>
        <begin position="481"/>
        <end position="502"/>
    </location>
</feature>
<evidence type="ECO:0000313" key="2">
    <source>
        <dbReference type="EMBL" id="VCX40535.1"/>
    </source>
</evidence>
<name>A0A9X9MAA2_GULGU</name>
<comment type="caution">
    <text evidence="2">The sequence shown here is derived from an EMBL/GenBank/DDBJ whole genome shotgun (WGS) entry which is preliminary data.</text>
</comment>
<dbReference type="AlphaFoldDB" id="A0A9X9MAA2"/>
<feature type="compositionally biased region" description="Low complexity" evidence="1">
    <location>
        <begin position="591"/>
        <end position="617"/>
    </location>
</feature>
<dbReference type="EMBL" id="CYRY02045203">
    <property type="protein sequence ID" value="VCX40535.1"/>
    <property type="molecule type" value="Genomic_DNA"/>
</dbReference>
<feature type="compositionally biased region" description="Polar residues" evidence="1">
    <location>
        <begin position="290"/>
        <end position="316"/>
    </location>
</feature>
<dbReference type="PANTHER" id="PTHR15696:SF5">
    <property type="entry name" value="NONSENSE-MEDIATED MRNA DECAY FACTOR SMG7"/>
    <property type="match status" value="1"/>
</dbReference>
<proteinExistence type="predicted"/>
<protein>
    <recommendedName>
        <fullName evidence="4">Protein SMG7</fullName>
    </recommendedName>
</protein>
<feature type="non-terminal residue" evidence="2">
    <location>
        <position position="1"/>
    </location>
</feature>
<evidence type="ECO:0000256" key="1">
    <source>
        <dbReference type="SAM" id="MobiDB-lite"/>
    </source>
</evidence>
<keyword evidence="3" id="KW-1185">Reference proteome</keyword>
<feature type="region of interest" description="Disordered" evidence="1">
    <location>
        <begin position="580"/>
        <end position="647"/>
    </location>
</feature>
<feature type="compositionally biased region" description="Polar residues" evidence="1">
    <location>
        <begin position="227"/>
        <end position="239"/>
    </location>
</feature>